<keyword evidence="1" id="KW-0812">Transmembrane</keyword>
<dbReference type="EMBL" id="BJLH01000003">
    <property type="protein sequence ID" value="GEA59493.1"/>
    <property type="molecule type" value="Genomic_DNA"/>
</dbReference>
<accession>A0A4Y3IJ12</accession>
<dbReference type="InterPro" id="IPR021318">
    <property type="entry name" value="DUF2919"/>
</dbReference>
<name>A0A4Y3IJ12_9VIBR</name>
<feature type="transmembrane region" description="Helical" evidence="1">
    <location>
        <begin position="91"/>
        <end position="109"/>
    </location>
</feature>
<dbReference type="AlphaFoldDB" id="A0A4Y3IJ12"/>
<feature type="transmembrane region" description="Helical" evidence="1">
    <location>
        <begin position="21"/>
        <end position="39"/>
    </location>
</feature>
<evidence type="ECO:0000313" key="3">
    <source>
        <dbReference type="Proteomes" id="UP000318242"/>
    </source>
</evidence>
<keyword evidence="3" id="KW-1185">Reference proteome</keyword>
<feature type="transmembrane region" description="Helical" evidence="1">
    <location>
        <begin position="59"/>
        <end position="79"/>
    </location>
</feature>
<comment type="caution">
    <text evidence="2">The sequence shown here is derived from an EMBL/GenBank/DDBJ whole genome shotgun (WGS) entry which is preliminary data.</text>
</comment>
<feature type="transmembrane region" description="Helical" evidence="1">
    <location>
        <begin position="121"/>
        <end position="140"/>
    </location>
</feature>
<dbReference type="Pfam" id="PF11143">
    <property type="entry name" value="DUF2919"/>
    <property type="match status" value="1"/>
</dbReference>
<reference evidence="2 3" key="1">
    <citation type="submission" date="2019-06" db="EMBL/GenBank/DDBJ databases">
        <title>Whole genome shotgun sequence of Vibrio comitans NBRC 102076.</title>
        <authorList>
            <person name="Hosoyama A."/>
            <person name="Uohara A."/>
            <person name="Ohji S."/>
            <person name="Ichikawa N."/>
        </authorList>
    </citation>
    <scope>NUCLEOTIDE SEQUENCE [LARGE SCALE GENOMIC DNA]</scope>
    <source>
        <strain evidence="2 3">NBRC 102076</strain>
    </source>
</reference>
<keyword evidence="1" id="KW-0472">Membrane</keyword>
<dbReference type="Proteomes" id="UP000318242">
    <property type="component" value="Unassembled WGS sequence"/>
</dbReference>
<organism evidence="2 3">
    <name type="scientific">Vibrio comitans NBRC 102076</name>
    <dbReference type="NCBI Taxonomy" id="1219078"/>
    <lineage>
        <taxon>Bacteria</taxon>
        <taxon>Pseudomonadati</taxon>
        <taxon>Pseudomonadota</taxon>
        <taxon>Gammaproteobacteria</taxon>
        <taxon>Vibrionales</taxon>
        <taxon>Vibrionaceae</taxon>
        <taxon>Vibrio</taxon>
    </lineage>
</organism>
<evidence type="ECO:0000313" key="2">
    <source>
        <dbReference type="EMBL" id="GEA59493.1"/>
    </source>
</evidence>
<sequence>MDNVRYLIEEYDKNGYLKAPIWLWFAWLFLARGWIVFVMAGVTRDKGSDILSMIYPNSFSLYIMMCMGVPSLLLMWVIGLRNPDRRWLNKLIGLGRMTTIVLAIAQLALELHYISLQHGQFTWGAALSVVGLSWIIIYLFNSRRVKDCFDSISDN</sequence>
<gene>
    <name evidence="2" type="ORF">VCO01S_06860</name>
</gene>
<evidence type="ECO:0000256" key="1">
    <source>
        <dbReference type="SAM" id="Phobius"/>
    </source>
</evidence>
<protein>
    <submittedName>
        <fullName evidence="2">Membrane protein</fullName>
    </submittedName>
</protein>
<keyword evidence="1" id="KW-1133">Transmembrane helix</keyword>
<proteinExistence type="predicted"/>